<evidence type="ECO:0000259" key="8">
    <source>
        <dbReference type="PROSITE" id="PS50850"/>
    </source>
</evidence>
<feature type="transmembrane region" description="Helical" evidence="7">
    <location>
        <begin position="152"/>
        <end position="173"/>
    </location>
</feature>
<accession>A0AB34KEK1</accession>
<evidence type="ECO:0000256" key="4">
    <source>
        <dbReference type="ARBA" id="ARBA00022989"/>
    </source>
</evidence>
<keyword evidence="3 7" id="KW-0812">Transmembrane</keyword>
<proteinExistence type="predicted"/>
<dbReference type="InterPro" id="IPR020846">
    <property type="entry name" value="MFS_dom"/>
</dbReference>
<feature type="transmembrane region" description="Helical" evidence="7">
    <location>
        <begin position="54"/>
        <end position="78"/>
    </location>
</feature>
<keyword evidence="10" id="KW-1185">Reference proteome</keyword>
<reference evidence="9 10" key="1">
    <citation type="journal article" date="2020" name="Microbiol. Resour. Announc.">
        <title>Draft Genome Sequence of a Cladosporium Species Isolated from the Mesophotic Ascidian Didemnum maculosum.</title>
        <authorList>
            <person name="Gioti A."/>
            <person name="Siaperas R."/>
            <person name="Nikolaivits E."/>
            <person name="Le Goff G."/>
            <person name="Ouazzani J."/>
            <person name="Kotoulas G."/>
            <person name="Topakas E."/>
        </authorList>
    </citation>
    <scope>NUCLEOTIDE SEQUENCE [LARGE SCALE GENOMIC DNA]</scope>
    <source>
        <strain evidence="9 10">TM138-S3</strain>
    </source>
</reference>
<comment type="subcellular location">
    <subcellularLocation>
        <location evidence="1">Membrane</location>
        <topology evidence="1">Multi-pass membrane protein</topology>
    </subcellularLocation>
</comment>
<name>A0AB34KEK1_9PEZI</name>
<dbReference type="AlphaFoldDB" id="A0AB34KEK1"/>
<feature type="transmembrane region" description="Helical" evidence="7">
    <location>
        <begin position="128"/>
        <end position="146"/>
    </location>
</feature>
<evidence type="ECO:0000256" key="6">
    <source>
        <dbReference type="SAM" id="MobiDB-lite"/>
    </source>
</evidence>
<dbReference type="PANTHER" id="PTHR23501:SF109">
    <property type="entry name" value="MAJOR FACILITATOR SUPERFAMILY (MFS) PROFILE DOMAIN-CONTAINING PROTEIN-RELATED"/>
    <property type="match status" value="1"/>
</dbReference>
<feature type="region of interest" description="Disordered" evidence="6">
    <location>
        <begin position="1"/>
        <end position="20"/>
    </location>
</feature>
<evidence type="ECO:0000313" key="9">
    <source>
        <dbReference type="EMBL" id="KAL1583583.1"/>
    </source>
</evidence>
<organism evidence="9 10">
    <name type="scientific">Cladosporium halotolerans</name>
    <dbReference type="NCBI Taxonomy" id="1052096"/>
    <lineage>
        <taxon>Eukaryota</taxon>
        <taxon>Fungi</taxon>
        <taxon>Dikarya</taxon>
        <taxon>Ascomycota</taxon>
        <taxon>Pezizomycotina</taxon>
        <taxon>Dothideomycetes</taxon>
        <taxon>Dothideomycetidae</taxon>
        <taxon>Cladosporiales</taxon>
        <taxon>Cladosporiaceae</taxon>
        <taxon>Cladosporium</taxon>
    </lineage>
</organism>
<dbReference type="SUPFAM" id="SSF103473">
    <property type="entry name" value="MFS general substrate transporter"/>
    <property type="match status" value="1"/>
</dbReference>
<keyword evidence="2" id="KW-0813">Transport</keyword>
<dbReference type="GeneID" id="96009173"/>
<dbReference type="EMBL" id="JAAQHG020000034">
    <property type="protein sequence ID" value="KAL1583583.1"/>
    <property type="molecule type" value="Genomic_DNA"/>
</dbReference>
<keyword evidence="4 7" id="KW-1133">Transmembrane helix</keyword>
<sequence length="282" mass="31626">MADHDNKVDASHLEHRASSTDADRIEAITHQHRVDDDRAEEAKGRNADKYEKKYWLSVNYIGTLFAIGVAFMGGIGGYGLIAPILTQINEDIGPSPNILWVSLANIVLGAIVFLMVGQLSDIFGRRWFFIIGSVIGLIGSIIGAVAQNVNTLIVSQVFIGIAVGFQQSFFWVVSEIVPMKWRYIANSYCYLMTTPTSPLAARVAYSFMTYPGTWRNSFYFLIAINVTSIFSWYFFYHPPTFSMLHRKKLARDLFFNFDWIGLALFSGGLAVFIFGLNWGGVL</sequence>
<evidence type="ECO:0000256" key="1">
    <source>
        <dbReference type="ARBA" id="ARBA00004141"/>
    </source>
</evidence>
<evidence type="ECO:0000313" key="10">
    <source>
        <dbReference type="Proteomes" id="UP000803884"/>
    </source>
</evidence>
<dbReference type="GO" id="GO:0022857">
    <property type="term" value="F:transmembrane transporter activity"/>
    <property type="evidence" value="ECO:0007669"/>
    <property type="project" value="InterPro"/>
</dbReference>
<protein>
    <recommendedName>
        <fullName evidence="8">Major facilitator superfamily (MFS) profile domain-containing protein</fullName>
    </recommendedName>
</protein>
<feature type="transmembrane region" description="Helical" evidence="7">
    <location>
        <begin position="98"/>
        <end position="116"/>
    </location>
</feature>
<dbReference type="InterPro" id="IPR005829">
    <property type="entry name" value="Sugar_transporter_CS"/>
</dbReference>
<dbReference type="GO" id="GO:0005886">
    <property type="term" value="C:plasma membrane"/>
    <property type="evidence" value="ECO:0007669"/>
    <property type="project" value="TreeGrafter"/>
</dbReference>
<dbReference type="Proteomes" id="UP000803884">
    <property type="component" value="Unassembled WGS sequence"/>
</dbReference>
<dbReference type="RefSeq" id="XP_069226690.1">
    <property type="nucleotide sequence ID" value="XM_069376335.1"/>
</dbReference>
<evidence type="ECO:0000256" key="5">
    <source>
        <dbReference type="ARBA" id="ARBA00023136"/>
    </source>
</evidence>
<evidence type="ECO:0000256" key="2">
    <source>
        <dbReference type="ARBA" id="ARBA00022448"/>
    </source>
</evidence>
<evidence type="ECO:0000256" key="3">
    <source>
        <dbReference type="ARBA" id="ARBA00022692"/>
    </source>
</evidence>
<dbReference type="InterPro" id="IPR010573">
    <property type="entry name" value="MFS_Str1/Tri12-like"/>
</dbReference>
<dbReference type="PANTHER" id="PTHR23501">
    <property type="entry name" value="MAJOR FACILITATOR SUPERFAMILY"/>
    <property type="match status" value="1"/>
</dbReference>
<dbReference type="PROSITE" id="PS00216">
    <property type="entry name" value="SUGAR_TRANSPORT_1"/>
    <property type="match status" value="1"/>
</dbReference>
<dbReference type="Pfam" id="PF06609">
    <property type="entry name" value="TRI12"/>
    <property type="match status" value="1"/>
</dbReference>
<gene>
    <name evidence="9" type="ORF">WHR41_07731</name>
</gene>
<feature type="transmembrane region" description="Helical" evidence="7">
    <location>
        <begin position="257"/>
        <end position="278"/>
    </location>
</feature>
<dbReference type="Gene3D" id="1.20.1250.20">
    <property type="entry name" value="MFS general substrate transporter like domains"/>
    <property type="match status" value="1"/>
</dbReference>
<keyword evidence="5 7" id="KW-0472">Membrane</keyword>
<feature type="transmembrane region" description="Helical" evidence="7">
    <location>
        <begin position="217"/>
        <end position="236"/>
    </location>
</feature>
<feature type="domain" description="Major facilitator superfamily (MFS) profile" evidence="8">
    <location>
        <begin position="63"/>
        <end position="282"/>
    </location>
</feature>
<comment type="caution">
    <text evidence="9">The sequence shown here is derived from an EMBL/GenBank/DDBJ whole genome shotgun (WGS) entry which is preliminary data.</text>
</comment>
<dbReference type="PROSITE" id="PS50850">
    <property type="entry name" value="MFS"/>
    <property type="match status" value="1"/>
</dbReference>
<evidence type="ECO:0000256" key="7">
    <source>
        <dbReference type="SAM" id="Phobius"/>
    </source>
</evidence>
<dbReference type="InterPro" id="IPR036259">
    <property type="entry name" value="MFS_trans_sf"/>
</dbReference>